<name>A0AA96LDK8_9BACL</name>
<dbReference type="CDD" id="cd10912">
    <property type="entry name" value="PIN_YacP-like"/>
    <property type="match status" value="1"/>
</dbReference>
<protein>
    <submittedName>
        <fullName evidence="1">NYN domain-containing protein</fullName>
    </submittedName>
</protein>
<dbReference type="Pfam" id="PF05991">
    <property type="entry name" value="NYN_YacP"/>
    <property type="match status" value="1"/>
</dbReference>
<reference evidence="1 2" key="1">
    <citation type="submission" date="2022-02" db="EMBL/GenBank/DDBJ databases">
        <title>Paenibacillus sp. MBLB1776 Whole Genome Shotgun Sequencing.</title>
        <authorList>
            <person name="Hwang C.Y."/>
            <person name="Cho E.-S."/>
            <person name="Seo M.-J."/>
        </authorList>
    </citation>
    <scope>NUCLEOTIDE SEQUENCE [LARGE SCALE GENOMIC DNA]</scope>
    <source>
        <strain evidence="1 2">MBLB1776</strain>
    </source>
</reference>
<gene>
    <name evidence="1" type="ORF">MJA45_01240</name>
</gene>
<dbReference type="PANTHER" id="PTHR34547:SF1">
    <property type="entry name" value="YACP-LIKE NYN DOMAIN PROTEIN"/>
    <property type="match status" value="1"/>
</dbReference>
<dbReference type="InterPro" id="IPR010298">
    <property type="entry name" value="YacP-like"/>
</dbReference>
<evidence type="ECO:0000313" key="2">
    <source>
        <dbReference type="Proteomes" id="UP001305702"/>
    </source>
</evidence>
<dbReference type="Proteomes" id="UP001305702">
    <property type="component" value="Chromosome"/>
</dbReference>
<proteinExistence type="predicted"/>
<organism evidence="1 2">
    <name type="scientific">Paenibacillus aurantius</name>
    <dbReference type="NCBI Taxonomy" id="2918900"/>
    <lineage>
        <taxon>Bacteria</taxon>
        <taxon>Bacillati</taxon>
        <taxon>Bacillota</taxon>
        <taxon>Bacilli</taxon>
        <taxon>Bacillales</taxon>
        <taxon>Paenibacillaceae</taxon>
        <taxon>Paenibacillus</taxon>
    </lineage>
</organism>
<sequence>MNSIKEYLIVDGYNIIGAWPELQKLRDIRLEDARDRLIDQLADYQAFSGVEVYLVFDAHQVPGLGGKYQQSKLKIVYTREKETADELIERLVKELSGRRRHILVATSDMTEQHVIFGIGALRLPARELLVKVRESRKEIRRQIAEAKEMTRNPARNTFDSKLSQEMKQLFEKWRRGNP</sequence>
<keyword evidence="2" id="KW-1185">Reference proteome</keyword>
<dbReference type="EMBL" id="CP130318">
    <property type="protein sequence ID" value="WNQ11721.1"/>
    <property type="molecule type" value="Genomic_DNA"/>
</dbReference>
<dbReference type="PANTHER" id="PTHR34547">
    <property type="entry name" value="YACP-LIKE NYN DOMAIN PROTEIN"/>
    <property type="match status" value="1"/>
</dbReference>
<dbReference type="KEGG" id="paun:MJA45_01240"/>
<evidence type="ECO:0000313" key="1">
    <source>
        <dbReference type="EMBL" id="WNQ11721.1"/>
    </source>
</evidence>
<accession>A0AA96LDK8</accession>
<dbReference type="RefSeq" id="WP_315605499.1">
    <property type="nucleotide sequence ID" value="NZ_CP130318.1"/>
</dbReference>
<dbReference type="AlphaFoldDB" id="A0AA96LDK8"/>